<dbReference type="AlphaFoldDB" id="A0A8S0PT20"/>
<protein>
    <submittedName>
        <fullName evidence="2">Uncharacterized protein</fullName>
    </submittedName>
</protein>
<evidence type="ECO:0000313" key="2">
    <source>
        <dbReference type="EMBL" id="CAA2954579.1"/>
    </source>
</evidence>
<reference evidence="2 3" key="1">
    <citation type="submission" date="2019-12" db="EMBL/GenBank/DDBJ databases">
        <authorList>
            <person name="Alioto T."/>
            <person name="Alioto T."/>
            <person name="Gomez Garrido J."/>
        </authorList>
    </citation>
    <scope>NUCLEOTIDE SEQUENCE [LARGE SCALE GENOMIC DNA]</scope>
</reference>
<name>A0A8S0PT20_OLEEU</name>
<proteinExistence type="predicted"/>
<accession>A0A8S0PT20</accession>
<feature type="region of interest" description="Disordered" evidence="1">
    <location>
        <begin position="59"/>
        <end position="88"/>
    </location>
</feature>
<feature type="region of interest" description="Disordered" evidence="1">
    <location>
        <begin position="13"/>
        <end position="38"/>
    </location>
</feature>
<gene>
    <name evidence="2" type="ORF">OLEA9_A025149</name>
</gene>
<dbReference type="Gramene" id="OE9A025149T1">
    <property type="protein sequence ID" value="OE9A025149C1"/>
    <property type="gene ID" value="OE9A025149"/>
</dbReference>
<evidence type="ECO:0000256" key="1">
    <source>
        <dbReference type="SAM" id="MobiDB-lite"/>
    </source>
</evidence>
<evidence type="ECO:0000313" key="3">
    <source>
        <dbReference type="Proteomes" id="UP000594638"/>
    </source>
</evidence>
<comment type="caution">
    <text evidence="2">The sequence shown here is derived from an EMBL/GenBank/DDBJ whole genome shotgun (WGS) entry which is preliminary data.</text>
</comment>
<dbReference type="EMBL" id="CACTIH010000118">
    <property type="protein sequence ID" value="CAA2954579.1"/>
    <property type="molecule type" value="Genomic_DNA"/>
</dbReference>
<organism evidence="2 3">
    <name type="scientific">Olea europaea subsp. europaea</name>
    <dbReference type="NCBI Taxonomy" id="158383"/>
    <lineage>
        <taxon>Eukaryota</taxon>
        <taxon>Viridiplantae</taxon>
        <taxon>Streptophyta</taxon>
        <taxon>Embryophyta</taxon>
        <taxon>Tracheophyta</taxon>
        <taxon>Spermatophyta</taxon>
        <taxon>Magnoliopsida</taxon>
        <taxon>eudicotyledons</taxon>
        <taxon>Gunneridae</taxon>
        <taxon>Pentapetalae</taxon>
        <taxon>asterids</taxon>
        <taxon>lamiids</taxon>
        <taxon>Lamiales</taxon>
        <taxon>Oleaceae</taxon>
        <taxon>Oleeae</taxon>
        <taxon>Olea</taxon>
    </lineage>
</organism>
<feature type="compositionally biased region" description="Acidic residues" evidence="1">
    <location>
        <begin position="26"/>
        <end position="36"/>
    </location>
</feature>
<sequence>MLQIVADIIQPDASPVADLSNKELDPEVEGEDEGNNDAEMNLGVLDDHEIVSSQQDGCNAENTRNDINNQDKNATQGARLHMVTQSKV</sequence>
<keyword evidence="3" id="KW-1185">Reference proteome</keyword>
<dbReference type="Proteomes" id="UP000594638">
    <property type="component" value="Unassembled WGS sequence"/>
</dbReference>
<feature type="compositionally biased region" description="Polar residues" evidence="1">
    <location>
        <begin position="59"/>
        <end position="76"/>
    </location>
</feature>